<dbReference type="Proteomes" id="UP000641025">
    <property type="component" value="Unassembled WGS sequence"/>
</dbReference>
<feature type="compositionally biased region" description="Low complexity" evidence="1">
    <location>
        <begin position="149"/>
        <end position="158"/>
    </location>
</feature>
<keyword evidence="2" id="KW-1133">Transmembrane helix</keyword>
<dbReference type="InterPro" id="IPR043739">
    <property type="entry name" value="DUF5684"/>
</dbReference>
<evidence type="ECO:0000256" key="2">
    <source>
        <dbReference type="SAM" id="Phobius"/>
    </source>
</evidence>
<dbReference type="EMBL" id="JAEMHK010000009">
    <property type="protein sequence ID" value="MBJ6801127.1"/>
    <property type="molecule type" value="Genomic_DNA"/>
</dbReference>
<evidence type="ECO:0000313" key="3">
    <source>
        <dbReference type="EMBL" id="MBJ6801127.1"/>
    </source>
</evidence>
<name>A0ABS0YUK3_9BACT</name>
<evidence type="ECO:0000256" key="1">
    <source>
        <dbReference type="SAM" id="MobiDB-lite"/>
    </source>
</evidence>
<feature type="transmembrane region" description="Helical" evidence="2">
    <location>
        <begin position="221"/>
        <end position="243"/>
    </location>
</feature>
<comment type="caution">
    <text evidence="3">The sequence shown here is derived from an EMBL/GenBank/DDBJ whole genome shotgun (WGS) entry which is preliminary data.</text>
</comment>
<keyword evidence="2" id="KW-0472">Membrane</keyword>
<keyword evidence="4" id="KW-1185">Reference proteome</keyword>
<feature type="transmembrane region" description="Helical" evidence="2">
    <location>
        <begin position="301"/>
        <end position="321"/>
    </location>
</feature>
<keyword evidence="2" id="KW-0812">Transmembrane</keyword>
<feature type="region of interest" description="Disordered" evidence="1">
    <location>
        <begin position="117"/>
        <end position="167"/>
    </location>
</feature>
<dbReference type="Pfam" id="PF18936">
    <property type="entry name" value="DUF5684"/>
    <property type="match status" value="1"/>
</dbReference>
<protein>
    <submittedName>
        <fullName evidence="3">DUF805 domain-containing protein</fullName>
    </submittedName>
</protein>
<organism evidence="3 4">
    <name type="scientific">Geomonas propionica</name>
    <dbReference type="NCBI Taxonomy" id="2798582"/>
    <lineage>
        <taxon>Bacteria</taxon>
        <taxon>Pseudomonadati</taxon>
        <taxon>Thermodesulfobacteriota</taxon>
        <taxon>Desulfuromonadia</taxon>
        <taxon>Geobacterales</taxon>
        <taxon>Geobacteraceae</taxon>
        <taxon>Geomonas</taxon>
    </lineage>
</organism>
<sequence>MKGLRIGMLVLAVWLGLAGVSFAKQVFFRDGSVLECESFWKRNGVIVVKVNRDVLLEFAPGEINLKKSMERAKRKAPRAALHNKPAVAKAPAAVPSAAPAPAVQIVKQAQGTAPAPAAAVARTAATPAPPGPPARVVAPAPAAPPAPAPEAAAPTAAPLTREGVERRSKENVEMMAQAIKKGDPELMKKAVEAQKSLAQQQKKGGGGAAAPAKGPGHEPPWFKYFLMLVVSGLIVMVALWVVFRKAGQSGVKSIIPIYNCYVLMQISGKPGWWCLLLFIPVVGVAIYLLAMLALAEKFQRSPVFGVGLVFLPMIFFPLLAFGGSRYGEVREEVLDFTFSEEPPQV</sequence>
<evidence type="ECO:0000313" key="4">
    <source>
        <dbReference type="Proteomes" id="UP000641025"/>
    </source>
</evidence>
<accession>A0ABS0YUK3</accession>
<feature type="transmembrane region" description="Helical" evidence="2">
    <location>
        <begin position="272"/>
        <end position="295"/>
    </location>
</feature>
<proteinExistence type="predicted"/>
<reference evidence="3 4" key="1">
    <citation type="submission" date="2020-12" db="EMBL/GenBank/DDBJ databases">
        <title>Geomonas sp. Red259, isolated from paddy soil.</title>
        <authorList>
            <person name="Xu Z."/>
            <person name="Zhang Z."/>
            <person name="Masuda Y."/>
            <person name="Itoh H."/>
            <person name="Senoo K."/>
        </authorList>
    </citation>
    <scope>NUCLEOTIDE SEQUENCE [LARGE SCALE GENOMIC DNA]</scope>
    <source>
        <strain evidence="3 4">Red259</strain>
    </source>
</reference>
<feature type="compositionally biased region" description="Low complexity" evidence="1">
    <location>
        <begin position="117"/>
        <end position="126"/>
    </location>
</feature>
<gene>
    <name evidence="3" type="ORF">JFN90_13415</name>
</gene>
<dbReference type="RefSeq" id="WP_199395621.1">
    <property type="nucleotide sequence ID" value="NZ_JAEMHK010000009.1"/>
</dbReference>